<reference evidence="1" key="1">
    <citation type="submission" date="2019-12" db="EMBL/GenBank/DDBJ databases">
        <title>Genome sequencing and annotation of Brassica cretica.</title>
        <authorList>
            <person name="Studholme D.J."/>
            <person name="Sarris P."/>
        </authorList>
    </citation>
    <scope>NUCLEOTIDE SEQUENCE</scope>
    <source>
        <strain evidence="1">PFS-109/04</strain>
        <tissue evidence="1">Leaf</tissue>
    </source>
</reference>
<organism evidence="1 2">
    <name type="scientific">Brassica cretica</name>
    <name type="common">Mustard</name>
    <dbReference type="NCBI Taxonomy" id="69181"/>
    <lineage>
        <taxon>Eukaryota</taxon>
        <taxon>Viridiplantae</taxon>
        <taxon>Streptophyta</taxon>
        <taxon>Embryophyta</taxon>
        <taxon>Tracheophyta</taxon>
        <taxon>Spermatophyta</taxon>
        <taxon>Magnoliopsida</taxon>
        <taxon>eudicotyledons</taxon>
        <taxon>Gunneridae</taxon>
        <taxon>Pentapetalae</taxon>
        <taxon>rosids</taxon>
        <taxon>malvids</taxon>
        <taxon>Brassicales</taxon>
        <taxon>Brassicaceae</taxon>
        <taxon>Brassiceae</taxon>
        <taxon>Brassica</taxon>
    </lineage>
</organism>
<dbReference type="Proteomes" id="UP000712600">
    <property type="component" value="Unassembled WGS sequence"/>
</dbReference>
<protein>
    <submittedName>
        <fullName evidence="1">Uncharacterized protein</fullName>
    </submittedName>
</protein>
<comment type="caution">
    <text evidence="1">The sequence shown here is derived from an EMBL/GenBank/DDBJ whole genome shotgun (WGS) entry which is preliminary data.</text>
</comment>
<name>A0A8S9S409_BRACR</name>
<evidence type="ECO:0000313" key="1">
    <source>
        <dbReference type="EMBL" id="KAF3587408.1"/>
    </source>
</evidence>
<dbReference type="AlphaFoldDB" id="A0A8S9S409"/>
<dbReference type="EMBL" id="QGKX02000088">
    <property type="protein sequence ID" value="KAF3587408.1"/>
    <property type="molecule type" value="Genomic_DNA"/>
</dbReference>
<accession>A0A8S9S409</accession>
<proteinExistence type="predicted"/>
<gene>
    <name evidence="1" type="ORF">F2Q69_00030968</name>
</gene>
<sequence length="101" mass="11351">METMMNRATEASHHRRLSGGRSIFRQLWFRFWLSNPMIKLAKSSLAICKSALTKCVVIKLESWVLISKTVVAVSDGSAAWETVKEKTHNIEEDKGLAAPYG</sequence>
<evidence type="ECO:0000313" key="2">
    <source>
        <dbReference type="Proteomes" id="UP000712600"/>
    </source>
</evidence>